<evidence type="ECO:0000313" key="2">
    <source>
        <dbReference type="EMBL" id="TRM61265.1"/>
    </source>
</evidence>
<dbReference type="InterPro" id="IPR036908">
    <property type="entry name" value="RlpA-like_sf"/>
</dbReference>
<proteinExistence type="predicted"/>
<keyword evidence="1" id="KW-0732">Signal</keyword>
<evidence type="ECO:0000256" key="1">
    <source>
        <dbReference type="ARBA" id="ARBA00022729"/>
    </source>
</evidence>
<dbReference type="CDD" id="cd22191">
    <property type="entry name" value="DPBB_RlpA_EXP_N-like"/>
    <property type="match status" value="1"/>
</dbReference>
<dbReference type="EMBL" id="VDMD01000017">
    <property type="protein sequence ID" value="TRM61265.1"/>
    <property type="molecule type" value="Genomic_DNA"/>
</dbReference>
<protein>
    <recommendedName>
        <fullName evidence="4">RlpA-like double-psi beta-barrel-protein domain-containing protein-containing protein</fullName>
    </recommendedName>
</protein>
<dbReference type="Gene3D" id="2.40.40.10">
    <property type="entry name" value="RlpA-like domain"/>
    <property type="match status" value="1"/>
</dbReference>
<dbReference type="OrthoDB" id="623670at2759"/>
<dbReference type="SUPFAM" id="SSF50685">
    <property type="entry name" value="Barwin-like endoglucanases"/>
    <property type="match status" value="1"/>
</dbReference>
<reference evidence="2 3" key="1">
    <citation type="journal article" date="2019" name="New Phytol.">
        <title>Comparative genomics reveals unique wood-decay strategies and fruiting body development in the Schizophyllaceae.</title>
        <authorList>
            <person name="Almasi E."/>
            <person name="Sahu N."/>
            <person name="Krizsan K."/>
            <person name="Balint B."/>
            <person name="Kovacs G.M."/>
            <person name="Kiss B."/>
            <person name="Cseklye J."/>
            <person name="Drula E."/>
            <person name="Henrissat B."/>
            <person name="Nagy I."/>
            <person name="Chovatia M."/>
            <person name="Adam C."/>
            <person name="LaButti K."/>
            <person name="Lipzen A."/>
            <person name="Riley R."/>
            <person name="Grigoriev I.V."/>
            <person name="Nagy L.G."/>
        </authorList>
    </citation>
    <scope>NUCLEOTIDE SEQUENCE [LARGE SCALE GENOMIC DNA]</scope>
    <source>
        <strain evidence="2 3">NL-1724</strain>
    </source>
</reference>
<accession>A0A550C905</accession>
<dbReference type="AlphaFoldDB" id="A0A550C905"/>
<evidence type="ECO:0000313" key="3">
    <source>
        <dbReference type="Proteomes" id="UP000320762"/>
    </source>
</evidence>
<dbReference type="PANTHER" id="PTHR31836">
    <property type="match status" value="1"/>
</dbReference>
<evidence type="ECO:0008006" key="4">
    <source>
        <dbReference type="Google" id="ProtNLM"/>
    </source>
</evidence>
<dbReference type="Proteomes" id="UP000320762">
    <property type="component" value="Unassembled WGS sequence"/>
</dbReference>
<dbReference type="STRING" id="97359.A0A550C905"/>
<name>A0A550C905_9AGAR</name>
<organism evidence="2 3">
    <name type="scientific">Schizophyllum amplum</name>
    <dbReference type="NCBI Taxonomy" id="97359"/>
    <lineage>
        <taxon>Eukaryota</taxon>
        <taxon>Fungi</taxon>
        <taxon>Dikarya</taxon>
        <taxon>Basidiomycota</taxon>
        <taxon>Agaricomycotina</taxon>
        <taxon>Agaricomycetes</taxon>
        <taxon>Agaricomycetidae</taxon>
        <taxon>Agaricales</taxon>
        <taxon>Schizophyllaceae</taxon>
        <taxon>Schizophyllum</taxon>
    </lineage>
</organism>
<dbReference type="PANTHER" id="PTHR31836:SF28">
    <property type="entry name" value="SRCR DOMAIN-CONTAINING PROTEIN-RELATED"/>
    <property type="match status" value="1"/>
</dbReference>
<sequence length="129" mass="13718">MLAQYKSLFTFSGPVLAASAASVNDNAAVNASVDMHEGKASYYDPNGATGACGQKLSSTDLFVSVALNLYDHARCGANVTIHYNDNQVQATVQDMCPACDDNGLSMSAAVFQQLASLDEKQIDVQWEFA</sequence>
<keyword evidence="3" id="KW-1185">Reference proteome</keyword>
<dbReference type="InterPro" id="IPR051477">
    <property type="entry name" value="Expansin_CellWall"/>
</dbReference>
<gene>
    <name evidence="2" type="ORF">BD626DRAFT_501954</name>
</gene>
<comment type="caution">
    <text evidence="2">The sequence shown here is derived from an EMBL/GenBank/DDBJ whole genome shotgun (WGS) entry which is preliminary data.</text>
</comment>